<sequence>MAERTESVFPDRILLPVTAAIYHNGEEKPAMRWSFEMGIGGESDKELFDFVTRLIKGFGIGDRCSPLKILKYKIAISMKDFQVTANCPKGRLFEIDSQEQWNAAIAKVLTKERELIVKVHEIELQAAYTVISNSDNSVQANQAGTSAAKNPLPSQVSKPGRQKTGHRIEDERLKMIEDERLKIER</sequence>
<protein>
    <submittedName>
        <fullName evidence="2">Uncharacterized protein</fullName>
    </submittedName>
</protein>
<evidence type="ECO:0000313" key="3">
    <source>
        <dbReference type="Proteomes" id="UP001249851"/>
    </source>
</evidence>
<feature type="region of interest" description="Disordered" evidence="1">
    <location>
        <begin position="141"/>
        <end position="171"/>
    </location>
</feature>
<evidence type="ECO:0000256" key="1">
    <source>
        <dbReference type="SAM" id="MobiDB-lite"/>
    </source>
</evidence>
<comment type="caution">
    <text evidence="2">The sequence shown here is derived from an EMBL/GenBank/DDBJ whole genome shotgun (WGS) entry which is preliminary data.</text>
</comment>
<reference evidence="2" key="2">
    <citation type="journal article" date="2023" name="Science">
        <title>Genomic signatures of disease resistance in endangered staghorn corals.</title>
        <authorList>
            <person name="Vollmer S.V."/>
            <person name="Selwyn J.D."/>
            <person name="Despard B.A."/>
            <person name="Roesel C.L."/>
        </authorList>
    </citation>
    <scope>NUCLEOTIDE SEQUENCE</scope>
    <source>
        <strain evidence="2">K2</strain>
    </source>
</reference>
<dbReference type="AlphaFoldDB" id="A0AAD9PY63"/>
<proteinExistence type="predicted"/>
<keyword evidence="3" id="KW-1185">Reference proteome</keyword>
<dbReference type="EMBL" id="JARQWQ010000101">
    <property type="protein sequence ID" value="KAK2551143.1"/>
    <property type="molecule type" value="Genomic_DNA"/>
</dbReference>
<dbReference type="Proteomes" id="UP001249851">
    <property type="component" value="Unassembled WGS sequence"/>
</dbReference>
<reference evidence="2" key="1">
    <citation type="journal article" date="2023" name="G3 (Bethesda)">
        <title>Whole genome assembly and annotation of the endangered Caribbean coral Acropora cervicornis.</title>
        <authorList>
            <person name="Selwyn J.D."/>
            <person name="Vollmer S.V."/>
        </authorList>
    </citation>
    <scope>NUCLEOTIDE SEQUENCE</scope>
    <source>
        <strain evidence="2">K2</strain>
    </source>
</reference>
<evidence type="ECO:0000313" key="2">
    <source>
        <dbReference type="EMBL" id="KAK2551143.1"/>
    </source>
</evidence>
<name>A0AAD9PY63_ACRCE</name>
<feature type="compositionally biased region" description="Polar residues" evidence="1">
    <location>
        <begin position="141"/>
        <end position="157"/>
    </location>
</feature>
<organism evidence="2 3">
    <name type="scientific">Acropora cervicornis</name>
    <name type="common">Staghorn coral</name>
    <dbReference type="NCBI Taxonomy" id="6130"/>
    <lineage>
        <taxon>Eukaryota</taxon>
        <taxon>Metazoa</taxon>
        <taxon>Cnidaria</taxon>
        <taxon>Anthozoa</taxon>
        <taxon>Hexacorallia</taxon>
        <taxon>Scleractinia</taxon>
        <taxon>Astrocoeniina</taxon>
        <taxon>Acroporidae</taxon>
        <taxon>Acropora</taxon>
    </lineage>
</organism>
<gene>
    <name evidence="2" type="ORF">P5673_028071</name>
</gene>
<accession>A0AAD9PY63</accession>